<evidence type="ECO:0000256" key="1">
    <source>
        <dbReference type="ARBA" id="ARBA00010815"/>
    </source>
</evidence>
<dbReference type="Pfam" id="PF02353">
    <property type="entry name" value="CMAS"/>
    <property type="match status" value="1"/>
</dbReference>
<dbReference type="Proteomes" id="UP000234275">
    <property type="component" value="Unassembled WGS sequence"/>
</dbReference>
<dbReference type="FunFam" id="3.40.50.150:FF:000554">
    <property type="entry name" value="Cation-transporting ATPase"/>
    <property type="match status" value="1"/>
</dbReference>
<reference evidence="2 3" key="1">
    <citation type="submission" date="2016-12" db="EMBL/GenBank/DDBJ databases">
        <title>The genomes of Aspergillus section Nigri reveals drivers in fungal speciation.</title>
        <authorList>
            <consortium name="DOE Joint Genome Institute"/>
            <person name="Vesth T.C."/>
            <person name="Nybo J."/>
            <person name="Theobald S."/>
            <person name="Brandl J."/>
            <person name="Frisvad J.C."/>
            <person name="Nielsen K.F."/>
            <person name="Lyhne E.K."/>
            <person name="Kogle M.E."/>
            <person name="Kuo A."/>
            <person name="Riley R."/>
            <person name="Clum A."/>
            <person name="Nolan M."/>
            <person name="Lipzen A."/>
            <person name="Salamov A."/>
            <person name="Henrissat B."/>
            <person name="Wiebenga A."/>
            <person name="De Vries R.P."/>
            <person name="Grigoriev I.V."/>
            <person name="Mortensen U.H."/>
            <person name="Andersen M.R."/>
            <person name="Baker S.E."/>
        </authorList>
    </citation>
    <scope>NUCLEOTIDE SEQUENCE [LARGE SCALE GENOMIC DNA]</scope>
    <source>
        <strain evidence="2 3">IBT 23096</strain>
    </source>
</reference>
<dbReference type="SUPFAM" id="SSF53335">
    <property type="entry name" value="S-adenosyl-L-methionine-dependent methyltransferases"/>
    <property type="match status" value="1"/>
</dbReference>
<evidence type="ECO:0000313" key="2">
    <source>
        <dbReference type="EMBL" id="PLB47628.1"/>
    </source>
</evidence>
<protein>
    <submittedName>
        <fullName evidence="2">Cyclopropane-fatty-acyl-phospholipid synthase-like protein</fullName>
    </submittedName>
</protein>
<dbReference type="InterPro" id="IPR029063">
    <property type="entry name" value="SAM-dependent_MTases_sf"/>
</dbReference>
<dbReference type="RefSeq" id="XP_024702930.1">
    <property type="nucleotide sequence ID" value="XM_024854099.1"/>
</dbReference>
<evidence type="ECO:0000313" key="3">
    <source>
        <dbReference type="Proteomes" id="UP000234275"/>
    </source>
</evidence>
<name>A0A2I2G433_9EURO</name>
<dbReference type="Gene3D" id="3.40.50.150">
    <property type="entry name" value="Vaccinia Virus protein VP39"/>
    <property type="match status" value="1"/>
</dbReference>
<proteinExistence type="inferred from homology"/>
<dbReference type="EMBL" id="MSFO01000005">
    <property type="protein sequence ID" value="PLB47628.1"/>
    <property type="molecule type" value="Genomic_DNA"/>
</dbReference>
<dbReference type="CDD" id="cd02440">
    <property type="entry name" value="AdoMet_MTases"/>
    <property type="match status" value="1"/>
</dbReference>
<dbReference type="OrthoDB" id="506498at2759"/>
<dbReference type="PANTHER" id="PTHR43832:SF1">
    <property type="entry name" value="S-ADENOSYL-L-METHIONINE-DEPENDENT METHYLTRANSFERASES SUPERFAMILY PROTEIN"/>
    <property type="match status" value="1"/>
</dbReference>
<accession>A0A2I2G433</accession>
<dbReference type="GeneID" id="36561804"/>
<keyword evidence="3" id="KW-1185">Reference proteome</keyword>
<dbReference type="STRING" id="1392250.A0A2I2G433"/>
<gene>
    <name evidence="2" type="ORF">P170DRAFT_496485</name>
</gene>
<dbReference type="VEuPathDB" id="FungiDB:P170DRAFT_496485"/>
<organism evidence="2 3">
    <name type="scientific">Aspergillus steynii IBT 23096</name>
    <dbReference type="NCBI Taxonomy" id="1392250"/>
    <lineage>
        <taxon>Eukaryota</taxon>
        <taxon>Fungi</taxon>
        <taxon>Dikarya</taxon>
        <taxon>Ascomycota</taxon>
        <taxon>Pezizomycotina</taxon>
        <taxon>Eurotiomycetes</taxon>
        <taxon>Eurotiomycetidae</taxon>
        <taxon>Eurotiales</taxon>
        <taxon>Aspergillaceae</taxon>
        <taxon>Aspergillus</taxon>
        <taxon>Aspergillus subgen. Circumdati</taxon>
    </lineage>
</organism>
<dbReference type="AlphaFoldDB" id="A0A2I2G433"/>
<comment type="similarity">
    <text evidence="1">Belongs to the CFA/CMAS family.</text>
</comment>
<comment type="caution">
    <text evidence="2">The sequence shown here is derived from an EMBL/GenBank/DDBJ whole genome shotgun (WGS) entry which is preliminary data.</text>
</comment>
<dbReference type="PANTHER" id="PTHR43832">
    <property type="match status" value="1"/>
</dbReference>
<sequence>MSYDWIIDGGYLPRPILRVGIRKQLAQRSAEITAPSRGGAYEKKMKFVADLREMPIAIDTDAANSQHYEVRPGVLEHYLGPRLKYSCGLYPEASTTLAEAEEAMLESYVEKADIKDGMSVLDMGCGWGSVSIYLAQKFPTSMITALSNSKTQAEFIKRQAEGLGLENIAIVLANVIDHEFIASSFDRIVAIESFEHMKNYQELLKKLSGALKVSGKLFVQTFSHKDSPYHFELDDGWMSKYFFTGGTMPSADMFLYFQDDLRVKQQWWVSGNNYARTCEDWLKNWLCDMLQKWYYRWQVFFMACAELFAYENGDTWGISHYLFEK</sequence>